<dbReference type="EMBL" id="VLTJ01000007">
    <property type="protein sequence ID" value="TSH98172.1"/>
    <property type="molecule type" value="Genomic_DNA"/>
</dbReference>
<dbReference type="OrthoDB" id="9787654at2"/>
<name>A0A556AZ15_9BURK</name>
<dbReference type="InterPro" id="IPR006680">
    <property type="entry name" value="Amidohydro-rel"/>
</dbReference>
<dbReference type="InterPro" id="IPR052358">
    <property type="entry name" value="Aro_Compnd_Degr_Hydrolases"/>
</dbReference>
<dbReference type="Pfam" id="PF04909">
    <property type="entry name" value="Amidohydro_2"/>
    <property type="match status" value="1"/>
</dbReference>
<dbReference type="Proteomes" id="UP000318405">
    <property type="component" value="Unassembled WGS sequence"/>
</dbReference>
<accession>A0A556AZ15</accession>
<keyword evidence="2" id="KW-0378">Hydrolase</keyword>
<evidence type="ECO:0000313" key="3">
    <source>
        <dbReference type="Proteomes" id="UP000318405"/>
    </source>
</evidence>
<dbReference type="Gene3D" id="3.20.20.140">
    <property type="entry name" value="Metal-dependent hydrolases"/>
    <property type="match status" value="1"/>
</dbReference>
<dbReference type="PANTHER" id="PTHR35563:SF2">
    <property type="entry name" value="BARREL METAL-DEPENDENT HYDROLASE, PUTATIVE (AFU_ORTHOLOGUE AFUA_1G16240)-RELATED"/>
    <property type="match status" value="1"/>
</dbReference>
<dbReference type="GO" id="GO:0016787">
    <property type="term" value="F:hydrolase activity"/>
    <property type="evidence" value="ECO:0007669"/>
    <property type="project" value="UniProtKB-KW"/>
</dbReference>
<dbReference type="AlphaFoldDB" id="A0A556AZ15"/>
<gene>
    <name evidence="2" type="ORF">FOZ76_03895</name>
</gene>
<evidence type="ECO:0000313" key="2">
    <source>
        <dbReference type="EMBL" id="TSH98172.1"/>
    </source>
</evidence>
<evidence type="ECO:0000259" key="1">
    <source>
        <dbReference type="Pfam" id="PF04909"/>
    </source>
</evidence>
<sequence length="281" mass="30969">MGVPPPDTYTAPEFAVPPLACDTHAHVVASDTVCYPFADERSYTPAPASQEQYFTMLDALRLQRGVLVQISVYGTDNRLMLETLQRNPDRLRGVAVLPAEVSDAQLDAMHAAGVRGVRINTQLKGGVGLEQAHALAQRINRLGWHMQFFMHAGEIRPALRTLSSLPVPCVLDHMGGIQADTQAALVDDVAMLVRNHGWWVKLSGAYRVASSPAQAAAVSDMARALIAAGRERMLWGTDWPHVHMDWMPDTGALLNQLRTWVDDEATLEDVLVRNPARLYDF</sequence>
<protein>
    <submittedName>
        <fullName evidence="2">Amidohydrolase family protein</fullName>
    </submittedName>
</protein>
<feature type="domain" description="Amidohydrolase-related" evidence="1">
    <location>
        <begin position="21"/>
        <end position="281"/>
    </location>
</feature>
<dbReference type="InterPro" id="IPR032466">
    <property type="entry name" value="Metal_Hydrolase"/>
</dbReference>
<reference evidence="2 3" key="1">
    <citation type="submission" date="2019-07" db="EMBL/GenBank/DDBJ databases">
        <title>Qingshengfaniella alkalisoli gen. nov., sp. nov., isolated from saline soil.</title>
        <authorList>
            <person name="Xu L."/>
            <person name="Huang X.-X."/>
            <person name="Sun J.-Q."/>
        </authorList>
    </citation>
    <scope>NUCLEOTIDE SEQUENCE [LARGE SCALE GENOMIC DNA]</scope>
    <source>
        <strain evidence="2 3">DSM 27279</strain>
    </source>
</reference>
<organism evidence="2 3">
    <name type="scientific">Verticiella sediminum</name>
    <dbReference type="NCBI Taxonomy" id="1247510"/>
    <lineage>
        <taxon>Bacteria</taxon>
        <taxon>Pseudomonadati</taxon>
        <taxon>Pseudomonadota</taxon>
        <taxon>Betaproteobacteria</taxon>
        <taxon>Burkholderiales</taxon>
        <taxon>Alcaligenaceae</taxon>
        <taxon>Verticiella</taxon>
    </lineage>
</organism>
<keyword evidence="3" id="KW-1185">Reference proteome</keyword>
<comment type="caution">
    <text evidence="2">The sequence shown here is derived from an EMBL/GenBank/DDBJ whole genome shotgun (WGS) entry which is preliminary data.</text>
</comment>
<dbReference type="SUPFAM" id="SSF51556">
    <property type="entry name" value="Metallo-dependent hydrolases"/>
    <property type="match status" value="1"/>
</dbReference>
<proteinExistence type="predicted"/>
<dbReference type="PANTHER" id="PTHR35563">
    <property type="entry name" value="BARREL METAL-DEPENDENT HYDROLASE, PUTATIVE (AFU_ORTHOLOGUE AFUA_1G16240)-RELATED"/>
    <property type="match status" value="1"/>
</dbReference>